<accession>A0ABQ6SXH5</accession>
<keyword evidence="3" id="KW-1185">Reference proteome</keyword>
<evidence type="ECO:0000259" key="1">
    <source>
        <dbReference type="Pfam" id="PF13356"/>
    </source>
</evidence>
<reference evidence="2 3" key="1">
    <citation type="journal article" date="2020" name="Antonie Van Leeuwenhoek">
        <title>Stenotrophomonas cyclobalanopsidis sp. nov., isolated from the leaf spot disease of Cyclobalanopsis patelliformis.</title>
        <authorList>
            <person name="Bian D.R."/>
            <person name="Xue H."/>
            <person name="Piao C.G."/>
            <person name="Li Y."/>
        </authorList>
    </citation>
    <scope>NUCLEOTIDE SEQUENCE [LARGE SCALE GENOMIC DNA]</scope>
    <source>
        <strain evidence="2 3">TPQG1-4</strain>
    </source>
</reference>
<gene>
    <name evidence="2" type="ORF">FJU31_15855</name>
</gene>
<evidence type="ECO:0000313" key="3">
    <source>
        <dbReference type="Proteomes" id="UP000326367"/>
    </source>
</evidence>
<sequence length="53" mass="6281">MLNGNRYWRMQCRHAGKEKLLSIGVYPKVTLKEVCDKRDAARAFEVILFQQLR</sequence>
<dbReference type="Gene3D" id="3.30.160.390">
    <property type="entry name" value="Integrase, DNA-binding domain"/>
    <property type="match status" value="1"/>
</dbReference>
<protein>
    <submittedName>
        <fullName evidence="2">DUF4102 domain-containing protein</fullName>
    </submittedName>
</protein>
<dbReference type="EMBL" id="VYKI01000026">
    <property type="protein sequence ID" value="KAA8995016.1"/>
    <property type="molecule type" value="Genomic_DNA"/>
</dbReference>
<dbReference type="Proteomes" id="UP000326367">
    <property type="component" value="Unassembled WGS sequence"/>
</dbReference>
<feature type="domain" description="Integrase DNA-binding" evidence="1">
    <location>
        <begin position="3"/>
        <end position="43"/>
    </location>
</feature>
<dbReference type="InterPro" id="IPR038488">
    <property type="entry name" value="Integrase_DNA-bd_sf"/>
</dbReference>
<evidence type="ECO:0000313" key="2">
    <source>
        <dbReference type="EMBL" id="KAA8995016.1"/>
    </source>
</evidence>
<comment type="caution">
    <text evidence="2">The sequence shown here is derived from an EMBL/GenBank/DDBJ whole genome shotgun (WGS) entry which is preliminary data.</text>
</comment>
<proteinExistence type="predicted"/>
<dbReference type="InterPro" id="IPR025166">
    <property type="entry name" value="Integrase_DNA_bind_dom"/>
</dbReference>
<dbReference type="Pfam" id="PF13356">
    <property type="entry name" value="Arm-DNA-bind_3"/>
    <property type="match status" value="1"/>
</dbReference>
<organism evidence="2 3">
    <name type="scientific">Stenotrophomonas cyclobalanopsidis</name>
    <dbReference type="NCBI Taxonomy" id="2771362"/>
    <lineage>
        <taxon>Bacteria</taxon>
        <taxon>Pseudomonadati</taxon>
        <taxon>Pseudomonadota</taxon>
        <taxon>Gammaproteobacteria</taxon>
        <taxon>Lysobacterales</taxon>
        <taxon>Lysobacteraceae</taxon>
        <taxon>Stenotrophomonas</taxon>
    </lineage>
</organism>
<name>A0ABQ6SXH5_9GAMM</name>